<dbReference type="Proteomes" id="UP000736672">
    <property type="component" value="Unassembled WGS sequence"/>
</dbReference>
<evidence type="ECO:0000313" key="1">
    <source>
        <dbReference type="EMBL" id="KAH7231445.1"/>
    </source>
</evidence>
<proteinExistence type="predicted"/>
<keyword evidence="2" id="KW-1185">Reference proteome</keyword>
<dbReference type="AlphaFoldDB" id="A0A9P9G1D3"/>
<dbReference type="InterPro" id="IPR011333">
    <property type="entry name" value="SKP1/BTB/POZ_sf"/>
</dbReference>
<gene>
    <name evidence="1" type="ORF">B0J15DRAFT_505963</name>
</gene>
<evidence type="ECO:0000313" key="2">
    <source>
        <dbReference type="Proteomes" id="UP000736672"/>
    </source>
</evidence>
<dbReference type="SUPFAM" id="SSF54695">
    <property type="entry name" value="POZ domain"/>
    <property type="match status" value="1"/>
</dbReference>
<accession>A0A9P9G1D3</accession>
<reference evidence="1" key="1">
    <citation type="journal article" date="2021" name="Nat. Commun.">
        <title>Genetic determinants of endophytism in the Arabidopsis root mycobiome.</title>
        <authorList>
            <person name="Mesny F."/>
            <person name="Miyauchi S."/>
            <person name="Thiergart T."/>
            <person name="Pickel B."/>
            <person name="Atanasova L."/>
            <person name="Karlsson M."/>
            <person name="Huettel B."/>
            <person name="Barry K.W."/>
            <person name="Haridas S."/>
            <person name="Chen C."/>
            <person name="Bauer D."/>
            <person name="Andreopoulos W."/>
            <person name="Pangilinan J."/>
            <person name="LaButti K."/>
            <person name="Riley R."/>
            <person name="Lipzen A."/>
            <person name="Clum A."/>
            <person name="Drula E."/>
            <person name="Henrissat B."/>
            <person name="Kohler A."/>
            <person name="Grigoriev I.V."/>
            <person name="Martin F.M."/>
            <person name="Hacquard S."/>
        </authorList>
    </citation>
    <scope>NUCLEOTIDE SEQUENCE</scope>
    <source>
        <strain evidence="1">FSSC 5 MPI-SDFR-AT-0091</strain>
    </source>
</reference>
<protein>
    <recommendedName>
        <fullName evidence="3">BTB domain-containing protein</fullName>
    </recommendedName>
</protein>
<dbReference type="EMBL" id="JAGTJS010000033">
    <property type="protein sequence ID" value="KAH7231445.1"/>
    <property type="molecule type" value="Genomic_DNA"/>
</dbReference>
<evidence type="ECO:0008006" key="3">
    <source>
        <dbReference type="Google" id="ProtNLM"/>
    </source>
</evidence>
<comment type="caution">
    <text evidence="1">The sequence shown here is derived from an EMBL/GenBank/DDBJ whole genome shotgun (WGS) entry which is preliminary data.</text>
</comment>
<dbReference type="OrthoDB" id="5326346at2759"/>
<name>A0A9P9G1D3_FUSSL</name>
<sequence>MMSPLSYALDPQADLELVLHKPNAQVLLPLFASMSLTTAASNQAFRELATKLSQRSRPISTATAPAPNPFQPPLTTLSANGVSNGTTLEFASAYNITPNQLEITQHSEVRFQVSSKHLKLASPVFRAMLDGPWREGTASNGSCRSISASDWNKDALLILLNIVHGHHREVPKSLNLETLCKLATIVDYYKCHEIVEIFADRWLRTMGNGMPTFHSPESTLCLCVAWVFRWPEQFECMTELALRHGEGLVETTELPIAGILERIDEKRQNLISRLLEAIDNLRSSLCNDEDVCSFECSSMLLGSLMKEMHKISRLGPLPTKPYNGYSVEGLLQRISNIRSPQWYALRDLSSHKGRNRHSCNLMQKIQPILDDTEKRLHGWKLEDFS</sequence>
<dbReference type="Gene3D" id="3.30.710.10">
    <property type="entry name" value="Potassium Channel Kv1.1, Chain A"/>
    <property type="match status" value="1"/>
</dbReference>
<organism evidence="1 2">
    <name type="scientific">Fusarium solani</name>
    <name type="common">Filamentous fungus</name>
    <dbReference type="NCBI Taxonomy" id="169388"/>
    <lineage>
        <taxon>Eukaryota</taxon>
        <taxon>Fungi</taxon>
        <taxon>Dikarya</taxon>
        <taxon>Ascomycota</taxon>
        <taxon>Pezizomycotina</taxon>
        <taxon>Sordariomycetes</taxon>
        <taxon>Hypocreomycetidae</taxon>
        <taxon>Hypocreales</taxon>
        <taxon>Nectriaceae</taxon>
        <taxon>Fusarium</taxon>
        <taxon>Fusarium solani species complex</taxon>
    </lineage>
</organism>